<evidence type="ECO:0000313" key="10">
    <source>
        <dbReference type="Proteomes" id="UP001293791"/>
    </source>
</evidence>
<evidence type="ECO:0000256" key="2">
    <source>
        <dbReference type="ARBA" id="ARBA00022448"/>
    </source>
</evidence>
<protein>
    <recommendedName>
        <fullName evidence="8">Protein translocase subunit SecE</fullName>
    </recommendedName>
</protein>
<dbReference type="Pfam" id="PF00584">
    <property type="entry name" value="SecE"/>
    <property type="match status" value="1"/>
</dbReference>
<evidence type="ECO:0000256" key="1">
    <source>
        <dbReference type="ARBA" id="ARBA00004370"/>
    </source>
</evidence>
<comment type="subunit">
    <text evidence="8">Component of the Sec protein translocase complex. Heterotrimer consisting of SecY, SecE and SecG subunits. The heterotrimers can form oligomers, although 1 heterotrimer is thought to be able to translocate proteins. Interacts with the ribosome. Interacts with SecDF, and other proteins may be involved. Interacts with SecA.</text>
</comment>
<evidence type="ECO:0000313" key="9">
    <source>
        <dbReference type="EMBL" id="MDZ5761825.1"/>
    </source>
</evidence>
<accession>A0ABU5L7F5</accession>
<name>A0ABU5L7F5_9RICK</name>
<dbReference type="Gene3D" id="1.20.5.1030">
    <property type="entry name" value="Preprotein translocase secy subunit"/>
    <property type="match status" value="1"/>
</dbReference>
<keyword evidence="8" id="KW-1003">Cell membrane</keyword>
<keyword evidence="4 8" id="KW-0653">Protein transport</keyword>
<evidence type="ECO:0000256" key="5">
    <source>
        <dbReference type="ARBA" id="ARBA00022989"/>
    </source>
</evidence>
<evidence type="ECO:0000256" key="3">
    <source>
        <dbReference type="ARBA" id="ARBA00022692"/>
    </source>
</evidence>
<evidence type="ECO:0000256" key="4">
    <source>
        <dbReference type="ARBA" id="ARBA00022927"/>
    </source>
</evidence>
<evidence type="ECO:0000256" key="7">
    <source>
        <dbReference type="ARBA" id="ARBA00023136"/>
    </source>
</evidence>
<comment type="similarity">
    <text evidence="8">Belongs to the SecE/SEC61-gamma family.</text>
</comment>
<evidence type="ECO:0000256" key="8">
    <source>
        <dbReference type="HAMAP-Rule" id="MF_00422"/>
    </source>
</evidence>
<comment type="subcellular location">
    <subcellularLocation>
        <location evidence="8">Cell membrane</location>
        <topology evidence="8">Single-pass membrane protein</topology>
    </subcellularLocation>
    <subcellularLocation>
        <location evidence="1">Membrane</location>
    </subcellularLocation>
</comment>
<dbReference type="InterPro" id="IPR001901">
    <property type="entry name" value="Translocase_SecE/Sec61-g"/>
</dbReference>
<dbReference type="EMBL" id="JARGYT010000006">
    <property type="protein sequence ID" value="MDZ5761825.1"/>
    <property type="molecule type" value="Genomic_DNA"/>
</dbReference>
<keyword evidence="2 8" id="KW-0813">Transport</keyword>
<keyword evidence="6 8" id="KW-0811">Translocation</keyword>
<dbReference type="InterPro" id="IPR005807">
    <property type="entry name" value="SecE_bac"/>
</dbReference>
<feature type="transmembrane region" description="Helical" evidence="8">
    <location>
        <begin position="51"/>
        <end position="71"/>
    </location>
</feature>
<proteinExistence type="inferred from homology"/>
<gene>
    <name evidence="8" type="primary">secE</name>
    <name evidence="9" type="ORF">Cyrtocomes_00183</name>
</gene>
<keyword evidence="10" id="KW-1185">Reference proteome</keyword>
<organism evidence="9 10">
    <name type="scientific">Candidatus Cyrtobacter comes</name>
    <dbReference type="NCBI Taxonomy" id="675776"/>
    <lineage>
        <taxon>Bacteria</taxon>
        <taxon>Pseudomonadati</taxon>
        <taxon>Pseudomonadota</taxon>
        <taxon>Alphaproteobacteria</taxon>
        <taxon>Rickettsiales</taxon>
        <taxon>Candidatus Midichloriaceae</taxon>
        <taxon>Candidatus Cyrtobacter</taxon>
    </lineage>
</organism>
<evidence type="ECO:0000256" key="6">
    <source>
        <dbReference type="ARBA" id="ARBA00023010"/>
    </source>
</evidence>
<dbReference type="NCBIfam" id="TIGR00964">
    <property type="entry name" value="secE_bact"/>
    <property type="match status" value="1"/>
</dbReference>
<keyword evidence="3 8" id="KW-0812">Transmembrane</keyword>
<comment type="function">
    <text evidence="8">Essential subunit of the Sec protein translocation channel SecYEG. Clamps together the 2 halves of SecY. May contact the channel plug during translocation.</text>
</comment>
<sequence length="89" mass="9880">MKQFAVLDIGALSIIMRSSCFSSGILMKWLKFLKEVKHEAELVSWPTPREVAISSVFVAILVGISGLVFFLSDTASYWLINLFLGLKGL</sequence>
<keyword evidence="7 8" id="KW-0472">Membrane</keyword>
<dbReference type="Proteomes" id="UP001293791">
    <property type="component" value="Unassembled WGS sequence"/>
</dbReference>
<reference evidence="9 10" key="1">
    <citation type="submission" date="2023-02" db="EMBL/GenBank/DDBJ databases">
        <title>Host association and intracellularity evolved multiple times independently in the Rickettsiales.</title>
        <authorList>
            <person name="Castelli M."/>
            <person name="Nardi T."/>
            <person name="Gammuto L."/>
            <person name="Bellinzona G."/>
            <person name="Sabaneyeva E."/>
            <person name="Potekhin A."/>
            <person name="Serra V."/>
            <person name="Petroni G."/>
            <person name="Sassera D."/>
        </authorList>
    </citation>
    <scope>NUCLEOTIDE SEQUENCE [LARGE SCALE GENOMIC DNA]</scope>
    <source>
        <strain evidence="9 10">BOD18</strain>
    </source>
</reference>
<keyword evidence="5 8" id="KW-1133">Transmembrane helix</keyword>
<dbReference type="InterPro" id="IPR038379">
    <property type="entry name" value="SecE_sf"/>
</dbReference>
<dbReference type="HAMAP" id="MF_00422">
    <property type="entry name" value="SecE"/>
    <property type="match status" value="1"/>
</dbReference>
<comment type="caution">
    <text evidence="9">The sequence shown here is derived from an EMBL/GenBank/DDBJ whole genome shotgun (WGS) entry which is preliminary data.</text>
</comment>